<evidence type="ECO:0000313" key="10">
    <source>
        <dbReference type="EMBL" id="GGA86880.1"/>
    </source>
</evidence>
<dbReference type="InterPro" id="IPR012902">
    <property type="entry name" value="N_methyl_site"/>
</dbReference>
<evidence type="ECO:0000256" key="4">
    <source>
        <dbReference type="ARBA" id="ARBA00022475"/>
    </source>
</evidence>
<keyword evidence="7" id="KW-0812">Transmembrane</keyword>
<evidence type="ECO:0000256" key="6">
    <source>
        <dbReference type="ARBA" id="ARBA00022519"/>
    </source>
</evidence>
<dbReference type="EMBL" id="BMKC01000004">
    <property type="protein sequence ID" value="GGA86880.1"/>
    <property type="molecule type" value="Genomic_DNA"/>
</dbReference>
<dbReference type="InterPro" id="IPR045584">
    <property type="entry name" value="Pilin-like"/>
</dbReference>
<reference evidence="11" key="1">
    <citation type="journal article" date="2019" name="Int. J. Syst. Evol. Microbiol.">
        <title>The Global Catalogue of Microorganisms (GCM) 10K type strain sequencing project: providing services to taxonomists for standard genome sequencing and annotation.</title>
        <authorList>
            <consortium name="The Broad Institute Genomics Platform"/>
            <consortium name="The Broad Institute Genome Sequencing Center for Infectious Disease"/>
            <person name="Wu L."/>
            <person name="Ma J."/>
        </authorList>
    </citation>
    <scope>NUCLEOTIDE SEQUENCE [LARGE SCALE GENOMIC DNA]</scope>
    <source>
        <strain evidence="11">CGMCC 1.15905</strain>
    </source>
</reference>
<evidence type="ECO:0000256" key="9">
    <source>
        <dbReference type="ARBA" id="ARBA00023136"/>
    </source>
</evidence>
<dbReference type="InterPro" id="IPR010055">
    <property type="entry name" value="T2SS_protein-GspJ"/>
</dbReference>
<proteinExistence type="inferred from homology"/>
<name>A0ABQ1HRL8_9GAMM</name>
<dbReference type="Pfam" id="PF07963">
    <property type="entry name" value="N_methyl"/>
    <property type="match status" value="1"/>
</dbReference>
<gene>
    <name evidence="10" type="ORF">GCM10011521_26650</name>
</gene>
<organism evidence="10 11">
    <name type="scientific">Arenimonas soli</name>
    <dbReference type="NCBI Taxonomy" id="2269504"/>
    <lineage>
        <taxon>Bacteria</taxon>
        <taxon>Pseudomonadati</taxon>
        <taxon>Pseudomonadota</taxon>
        <taxon>Gammaproteobacteria</taxon>
        <taxon>Lysobacterales</taxon>
        <taxon>Lysobacteraceae</taxon>
        <taxon>Arenimonas</taxon>
    </lineage>
</organism>
<keyword evidence="4" id="KW-1003">Cell membrane</keyword>
<keyword evidence="9" id="KW-0472">Membrane</keyword>
<dbReference type="NCBIfam" id="TIGR02532">
    <property type="entry name" value="IV_pilin_GFxxxE"/>
    <property type="match status" value="1"/>
</dbReference>
<keyword evidence="6" id="KW-0997">Cell inner membrane</keyword>
<keyword evidence="8" id="KW-1133">Transmembrane helix</keyword>
<keyword evidence="5" id="KW-0488">Methylation</keyword>
<dbReference type="PROSITE" id="PS00409">
    <property type="entry name" value="PROKAR_NTER_METHYL"/>
    <property type="match status" value="1"/>
</dbReference>
<evidence type="ECO:0000256" key="8">
    <source>
        <dbReference type="ARBA" id="ARBA00022989"/>
    </source>
</evidence>
<evidence type="ECO:0000313" key="11">
    <source>
        <dbReference type="Proteomes" id="UP000623419"/>
    </source>
</evidence>
<sequence length="194" mass="21661">MNRHRGFTLVELLVALLILSLLALMSWRGLGAVLDTREHVLAETRKWQAVSAFCSRFERDLAMASPRPVRSAGGESPAWVGRAPGQAAPRLELSRFASPEGMDSPRRIAYQLNDSRQIELWLWSGLDATPGERPARYPVLDDVETLELDYLDQNLTWVSTWPASPESPAMPRAVRLQLVLGSGERILRLFAVDA</sequence>
<comment type="subcellular location">
    <subcellularLocation>
        <location evidence="1">Cell inner membrane</location>
        <topology evidence="1">Single-pass membrane protein</topology>
    </subcellularLocation>
</comment>
<protein>
    <recommendedName>
        <fullName evidence="3">Type II secretion system protein J</fullName>
    </recommendedName>
</protein>
<dbReference type="Proteomes" id="UP000623419">
    <property type="component" value="Unassembled WGS sequence"/>
</dbReference>
<dbReference type="Gene3D" id="3.10.610.10">
    <property type="entry name" value="GSPII I/J protein-like"/>
    <property type="match status" value="1"/>
</dbReference>
<evidence type="ECO:0000256" key="5">
    <source>
        <dbReference type="ARBA" id="ARBA00022481"/>
    </source>
</evidence>
<evidence type="ECO:0000256" key="2">
    <source>
        <dbReference type="ARBA" id="ARBA00011084"/>
    </source>
</evidence>
<dbReference type="NCBIfam" id="TIGR01711">
    <property type="entry name" value="gspJ"/>
    <property type="match status" value="1"/>
</dbReference>
<keyword evidence="11" id="KW-1185">Reference proteome</keyword>
<dbReference type="PANTHER" id="PTHR39583">
    <property type="entry name" value="TYPE II SECRETION SYSTEM PROTEIN J-RELATED"/>
    <property type="match status" value="1"/>
</dbReference>
<evidence type="ECO:0000256" key="3">
    <source>
        <dbReference type="ARBA" id="ARBA00021539"/>
    </source>
</evidence>
<comment type="similarity">
    <text evidence="2">Belongs to the GSP J family.</text>
</comment>
<dbReference type="RefSeq" id="WP_188665439.1">
    <property type="nucleotide sequence ID" value="NZ_BMKC01000004.1"/>
</dbReference>
<comment type="caution">
    <text evidence="10">The sequence shown here is derived from an EMBL/GenBank/DDBJ whole genome shotgun (WGS) entry which is preliminary data.</text>
</comment>
<accession>A0ABQ1HRL8</accession>
<dbReference type="SUPFAM" id="SSF54523">
    <property type="entry name" value="Pili subunits"/>
    <property type="match status" value="1"/>
</dbReference>
<evidence type="ECO:0000256" key="7">
    <source>
        <dbReference type="ARBA" id="ARBA00022692"/>
    </source>
</evidence>
<dbReference type="PANTHER" id="PTHR39583:SF2">
    <property type="entry name" value="TYPE II SECRETION SYSTEM PROTEIN J"/>
    <property type="match status" value="1"/>
</dbReference>
<evidence type="ECO:0000256" key="1">
    <source>
        <dbReference type="ARBA" id="ARBA00004377"/>
    </source>
</evidence>
<dbReference type="Pfam" id="PF11612">
    <property type="entry name" value="T2SSJ"/>
    <property type="match status" value="1"/>
</dbReference>
<dbReference type="InterPro" id="IPR051621">
    <property type="entry name" value="T2SS_protein_J"/>
</dbReference>